<dbReference type="PANTHER" id="PTHR31891">
    <property type="entry name" value="FORMAMIDASE C869.04-RELATED"/>
    <property type="match status" value="1"/>
</dbReference>
<organism evidence="1 2">
    <name type="scientific">Alicyclobacillus ferrooxydans</name>
    <dbReference type="NCBI Taxonomy" id="471514"/>
    <lineage>
        <taxon>Bacteria</taxon>
        <taxon>Bacillati</taxon>
        <taxon>Bacillota</taxon>
        <taxon>Bacilli</taxon>
        <taxon>Bacillales</taxon>
        <taxon>Alicyclobacillaceae</taxon>
        <taxon>Alicyclobacillus</taxon>
    </lineage>
</organism>
<dbReference type="Proteomes" id="UP000050482">
    <property type="component" value="Unassembled WGS sequence"/>
</dbReference>
<dbReference type="EMBL" id="LJCO01000069">
    <property type="protein sequence ID" value="KPV42740.1"/>
    <property type="molecule type" value="Genomic_DNA"/>
</dbReference>
<dbReference type="AlphaFoldDB" id="A0A0P9CBD9"/>
<gene>
    <name evidence="1" type="ORF">AN477_15395</name>
</gene>
<dbReference type="RefSeq" id="WP_054970057.1">
    <property type="nucleotide sequence ID" value="NZ_LJCO01000069.1"/>
</dbReference>
<dbReference type="SUPFAM" id="SSF141130">
    <property type="entry name" value="Acetamidase/Formamidase-like"/>
    <property type="match status" value="1"/>
</dbReference>
<proteinExistence type="predicted"/>
<dbReference type="OrthoDB" id="9811740at2"/>
<dbReference type="InterPro" id="IPR004304">
    <property type="entry name" value="FmdA_AmdA"/>
</dbReference>
<protein>
    <submittedName>
        <fullName evidence="1">Acetamidase</fullName>
    </submittedName>
</protein>
<dbReference type="Gene3D" id="2.60.120.580">
    <property type="entry name" value="Acetamidase/Formamidase-like domains"/>
    <property type="match status" value="2"/>
</dbReference>
<evidence type="ECO:0000313" key="1">
    <source>
        <dbReference type="EMBL" id="KPV42740.1"/>
    </source>
</evidence>
<dbReference type="PANTHER" id="PTHR31891:SF1">
    <property type="entry name" value="FORMAMIDASE C869.04-RELATED"/>
    <property type="match status" value="1"/>
</dbReference>
<reference evidence="1 2" key="1">
    <citation type="submission" date="2015-09" db="EMBL/GenBank/DDBJ databases">
        <title>Draft genome sequence of Alicyclobacillus ferrooxydans DSM 22381.</title>
        <authorList>
            <person name="Hemp J."/>
        </authorList>
    </citation>
    <scope>NUCLEOTIDE SEQUENCE [LARGE SCALE GENOMIC DNA]</scope>
    <source>
        <strain evidence="1 2">TC-34</strain>
    </source>
</reference>
<comment type="caution">
    <text evidence="1">The sequence shown here is derived from an EMBL/GenBank/DDBJ whole genome shotgun (WGS) entry which is preliminary data.</text>
</comment>
<dbReference type="GO" id="GO:0016811">
    <property type="term" value="F:hydrolase activity, acting on carbon-nitrogen (but not peptide) bonds, in linear amides"/>
    <property type="evidence" value="ECO:0007669"/>
    <property type="project" value="InterPro"/>
</dbReference>
<evidence type="ECO:0000313" key="2">
    <source>
        <dbReference type="Proteomes" id="UP000050482"/>
    </source>
</evidence>
<dbReference type="Gene3D" id="3.10.28.20">
    <property type="entry name" value="Acetamidase/Formamidase-like domains"/>
    <property type="match status" value="1"/>
</dbReference>
<dbReference type="STRING" id="471514.AN477_15395"/>
<sequence length="312" mass="33423">MAIHHLAPSRDTLRGSFSREFPPVLTIDSGDTVRFQTLDAGWTIAPSGSTFEGRHPETDRGHALIGPVAVRGAEPGDVLAVQVNQITPGKWGWNVAGGFPHAVNERLGIADAGHRTRLNWSIDIDTMTGTNQFGHQVALQPFMGMMGLAPAEPGIHSTVPPRFCGGNIDCKELIAGSTLYLPVATEGALFSTGDGHAAQGDGEVSVTAIECGMEVVDLTFFLLKGMNLSMPRAKTPSAWITFGFHEDLNEATAMALEEMVKFMVELYPLTRAEALALASVVVDLRVTQIVNQTRGVHAVLPHGAIRGIQKRV</sequence>
<keyword evidence="2" id="KW-1185">Reference proteome</keyword>
<accession>A0A0P9CBD9</accession>
<dbReference type="PATRIC" id="fig|471514.4.peg.4754"/>
<dbReference type="Pfam" id="PF03069">
    <property type="entry name" value="FmdA_AmdA"/>
    <property type="match status" value="2"/>
</dbReference>
<name>A0A0P9CBD9_9BACL</name>